<dbReference type="AlphaFoldDB" id="A0A4R5QIL9"/>
<evidence type="ECO:0000256" key="1">
    <source>
        <dbReference type="ARBA" id="ARBA00005953"/>
    </source>
</evidence>
<evidence type="ECO:0000313" key="5">
    <source>
        <dbReference type="Proteomes" id="UP000295096"/>
    </source>
</evidence>
<dbReference type="Gene3D" id="3.10.129.10">
    <property type="entry name" value="Hotdog Thioesterase"/>
    <property type="match status" value="1"/>
</dbReference>
<accession>A0A4R5QIL9</accession>
<dbReference type="PIRSF" id="PIRSF003230">
    <property type="entry name" value="YbgC"/>
    <property type="match status" value="1"/>
</dbReference>
<dbReference type="PANTHER" id="PTHR31793">
    <property type="entry name" value="4-HYDROXYBENZOYL-COA THIOESTERASE FAMILY MEMBER"/>
    <property type="match status" value="1"/>
</dbReference>
<dbReference type="NCBIfam" id="TIGR00051">
    <property type="entry name" value="YbgC/FadM family acyl-CoA thioesterase"/>
    <property type="match status" value="1"/>
</dbReference>
<feature type="domain" description="Thioesterase" evidence="3">
    <location>
        <begin position="29"/>
        <end position="109"/>
    </location>
</feature>
<dbReference type="RefSeq" id="WP_133288001.1">
    <property type="nucleotide sequence ID" value="NZ_SMSJ01000006.1"/>
</dbReference>
<dbReference type="InterPro" id="IPR050563">
    <property type="entry name" value="4-hydroxybenzoyl-CoA_TE"/>
</dbReference>
<dbReference type="EMBL" id="SMSJ01000006">
    <property type="protein sequence ID" value="TDH63240.1"/>
    <property type="molecule type" value="Genomic_DNA"/>
</dbReference>
<organism evidence="4 5">
    <name type="scientific">Dankookia rubra</name>
    <dbReference type="NCBI Taxonomy" id="1442381"/>
    <lineage>
        <taxon>Bacteria</taxon>
        <taxon>Pseudomonadati</taxon>
        <taxon>Pseudomonadota</taxon>
        <taxon>Alphaproteobacteria</taxon>
        <taxon>Acetobacterales</taxon>
        <taxon>Roseomonadaceae</taxon>
        <taxon>Dankookia</taxon>
    </lineage>
</organism>
<dbReference type="Pfam" id="PF03061">
    <property type="entry name" value="4HBT"/>
    <property type="match status" value="1"/>
</dbReference>
<proteinExistence type="inferred from homology"/>
<dbReference type="SUPFAM" id="SSF54637">
    <property type="entry name" value="Thioesterase/thiol ester dehydrase-isomerase"/>
    <property type="match status" value="1"/>
</dbReference>
<name>A0A4R5QIL9_9PROT</name>
<dbReference type="InterPro" id="IPR029069">
    <property type="entry name" value="HotDog_dom_sf"/>
</dbReference>
<dbReference type="Proteomes" id="UP000295096">
    <property type="component" value="Unassembled WGS sequence"/>
</dbReference>
<evidence type="ECO:0000259" key="3">
    <source>
        <dbReference type="Pfam" id="PF03061"/>
    </source>
</evidence>
<dbReference type="InterPro" id="IPR006684">
    <property type="entry name" value="YbgC/YbaW"/>
</dbReference>
<evidence type="ECO:0000256" key="2">
    <source>
        <dbReference type="ARBA" id="ARBA00022801"/>
    </source>
</evidence>
<comment type="similarity">
    <text evidence="1">Belongs to the 4-hydroxybenzoyl-CoA thioesterase family.</text>
</comment>
<keyword evidence="2" id="KW-0378">Hydrolase</keyword>
<keyword evidence="5" id="KW-1185">Reference proteome</keyword>
<evidence type="ECO:0000313" key="4">
    <source>
        <dbReference type="EMBL" id="TDH63240.1"/>
    </source>
</evidence>
<gene>
    <name evidence="4" type="ORF">E2C06_07665</name>
</gene>
<reference evidence="4 5" key="1">
    <citation type="journal article" date="2016" name="J. Microbiol.">
        <title>Dankookia rubra gen. nov., sp. nov., an alphaproteobacterium isolated from sediment of a shallow stream.</title>
        <authorList>
            <person name="Kim W.H."/>
            <person name="Kim D.H."/>
            <person name="Kang K."/>
            <person name="Ahn T.Y."/>
        </authorList>
    </citation>
    <scope>NUCLEOTIDE SEQUENCE [LARGE SCALE GENOMIC DNA]</scope>
    <source>
        <strain evidence="4 5">JCM30602</strain>
    </source>
</reference>
<dbReference type="OrthoDB" id="9799036at2"/>
<sequence>MSDAPSVLTDFAFTHRLRVRWAELDPQRIVFNAHYLTYFDVALSEYMRAIGFKAPDGLAKHGCDIVLANASLDFRASARYDDELLLTARIARIGRTSLGFRMGCFREDALLVEGRLTYVNVTLGAHVPAPLPEPFVAKVLAFERIAPERKPARA</sequence>
<dbReference type="InterPro" id="IPR006683">
    <property type="entry name" value="Thioestr_dom"/>
</dbReference>
<dbReference type="CDD" id="cd00586">
    <property type="entry name" value="4HBT"/>
    <property type="match status" value="1"/>
</dbReference>
<protein>
    <submittedName>
        <fullName evidence="4">Acyl-CoA thioesterase</fullName>
    </submittedName>
</protein>
<dbReference type="GO" id="GO:0047617">
    <property type="term" value="F:fatty acyl-CoA hydrolase activity"/>
    <property type="evidence" value="ECO:0007669"/>
    <property type="project" value="TreeGrafter"/>
</dbReference>
<dbReference type="PANTHER" id="PTHR31793:SF27">
    <property type="entry name" value="NOVEL THIOESTERASE SUPERFAMILY DOMAIN AND SAPOSIN A-TYPE DOMAIN CONTAINING PROTEIN (0610012H03RIK)"/>
    <property type="match status" value="1"/>
</dbReference>
<comment type="caution">
    <text evidence="4">The sequence shown here is derived from an EMBL/GenBank/DDBJ whole genome shotgun (WGS) entry which is preliminary data.</text>
</comment>